<organism evidence="4 5">
    <name type="scientific">Tieghemiomyces parasiticus</name>
    <dbReference type="NCBI Taxonomy" id="78921"/>
    <lineage>
        <taxon>Eukaryota</taxon>
        <taxon>Fungi</taxon>
        <taxon>Fungi incertae sedis</taxon>
        <taxon>Zoopagomycota</taxon>
        <taxon>Kickxellomycotina</taxon>
        <taxon>Dimargaritomycetes</taxon>
        <taxon>Dimargaritales</taxon>
        <taxon>Dimargaritaceae</taxon>
        <taxon>Tieghemiomyces</taxon>
    </lineage>
</organism>
<dbReference type="OrthoDB" id="5567124at2759"/>
<feature type="transmembrane region" description="Helical" evidence="2">
    <location>
        <begin position="443"/>
        <end position="460"/>
    </location>
</feature>
<dbReference type="EMBL" id="JANBPT010000743">
    <property type="protein sequence ID" value="KAJ1913554.1"/>
    <property type="molecule type" value="Genomic_DNA"/>
</dbReference>
<feature type="transmembrane region" description="Helical" evidence="2">
    <location>
        <begin position="399"/>
        <end position="422"/>
    </location>
</feature>
<feature type="domain" description="Phospholipid/glycerol acyltransferase" evidence="3">
    <location>
        <begin position="51"/>
        <end position="226"/>
    </location>
</feature>
<evidence type="ECO:0000256" key="2">
    <source>
        <dbReference type="SAM" id="Phobius"/>
    </source>
</evidence>
<evidence type="ECO:0000259" key="3">
    <source>
        <dbReference type="SMART" id="SM00563"/>
    </source>
</evidence>
<evidence type="ECO:0000313" key="5">
    <source>
        <dbReference type="Proteomes" id="UP001150569"/>
    </source>
</evidence>
<sequence length="601" mass="66667">MDPERRRRLRHEEDHQGFYRTLAAGAGIIVWGWFRSVHVIGAKNVPRRRPTIVVSTHSNMVVDPIMLMHTMPHGRTCHFWAKNGLFRNRYTAKIMRAMGAIPVDRDTKNNAELFQHTLDTLQAGGLIGSFPEGTSYTLPHMMELKDGTSWAALEYAARLEASPEFSGRPSHGSVQLSDGGIVTFSSGSSEPLSGRSSICSGDDDTMDPLELERLMVQLVPVGLTYTDKWKWRTGCIVTFGEPINVHRYVADFLVDKRSTVKRLTRDIGRAFRAVTINAPDWDSLHAAELARTILFSESPLDPEDFVPVSQQLVDFFTPGRWEDGAAATATTGSATDEKAALVAQATGAVAQDLRERLLTYRQQLEKLRVTDRDIRAYARRTAGEASSTEPVVTALVGRLAWFMIEVPLSLPGVILHFPVYLLAKRAEKREPLPENRAQRKIEITVLILAPAYLYMMYFIWQRIFAGSLAGFVAGVVLVPLYALYHLAYIDHRYETFKSCLATVRILLAVTGYNYRVDVSQIHGAFTLRDRIARGLLEAVRDFGESSVTVSFHQSSRSSSVCSGGSREGGGDWSASPGSSVLLDTSTTIPSLTVVRKALTST</sequence>
<proteinExistence type="predicted"/>
<evidence type="ECO:0000313" key="4">
    <source>
        <dbReference type="EMBL" id="KAJ1913554.1"/>
    </source>
</evidence>
<keyword evidence="2" id="KW-0472">Membrane</keyword>
<dbReference type="InterPro" id="IPR052744">
    <property type="entry name" value="GPAT/DAPAT"/>
</dbReference>
<dbReference type="SUPFAM" id="SSF69593">
    <property type="entry name" value="Glycerol-3-phosphate (1)-acyltransferase"/>
    <property type="match status" value="1"/>
</dbReference>
<keyword evidence="5" id="KW-1185">Reference proteome</keyword>
<reference evidence="4" key="1">
    <citation type="submission" date="2022-07" db="EMBL/GenBank/DDBJ databases">
        <title>Phylogenomic reconstructions and comparative analyses of Kickxellomycotina fungi.</title>
        <authorList>
            <person name="Reynolds N.K."/>
            <person name="Stajich J.E."/>
            <person name="Barry K."/>
            <person name="Grigoriev I.V."/>
            <person name="Crous P."/>
            <person name="Smith M.E."/>
        </authorList>
    </citation>
    <scope>NUCLEOTIDE SEQUENCE</scope>
    <source>
        <strain evidence="4">RSA 861</strain>
    </source>
</reference>
<feature type="region of interest" description="Disordered" evidence="1">
    <location>
        <begin position="555"/>
        <end position="578"/>
    </location>
</feature>
<dbReference type="PANTHER" id="PTHR31605">
    <property type="entry name" value="GLYCEROL-3-PHOSPHATE O-ACYLTRANSFERASE 1"/>
    <property type="match status" value="1"/>
</dbReference>
<accession>A0A9W8DQ28</accession>
<dbReference type="GO" id="GO:0016287">
    <property type="term" value="F:glycerone-phosphate O-acyltransferase activity"/>
    <property type="evidence" value="ECO:0007669"/>
    <property type="project" value="TreeGrafter"/>
</dbReference>
<dbReference type="GO" id="GO:0008654">
    <property type="term" value="P:phospholipid biosynthetic process"/>
    <property type="evidence" value="ECO:0007669"/>
    <property type="project" value="TreeGrafter"/>
</dbReference>
<name>A0A9W8DQ28_9FUNG</name>
<dbReference type="PANTHER" id="PTHR31605:SF0">
    <property type="entry name" value="GLYCEROL-3-PHOSPHATE O-ACYLTRANSFERASE 1"/>
    <property type="match status" value="1"/>
</dbReference>
<dbReference type="Pfam" id="PF01553">
    <property type="entry name" value="Acyltransferase"/>
    <property type="match status" value="1"/>
</dbReference>
<dbReference type="InterPro" id="IPR002123">
    <property type="entry name" value="Plipid/glycerol_acylTrfase"/>
</dbReference>
<protein>
    <recommendedName>
        <fullName evidence="3">Phospholipid/glycerol acyltransferase domain-containing protein</fullName>
    </recommendedName>
</protein>
<gene>
    <name evidence="4" type="ORF">IWQ60_009162</name>
</gene>
<comment type="caution">
    <text evidence="4">The sequence shown here is derived from an EMBL/GenBank/DDBJ whole genome shotgun (WGS) entry which is preliminary data.</text>
</comment>
<evidence type="ECO:0000256" key="1">
    <source>
        <dbReference type="SAM" id="MobiDB-lite"/>
    </source>
</evidence>
<dbReference type="GO" id="GO:0004366">
    <property type="term" value="F:glycerol-3-phosphate O-acyltransferase activity"/>
    <property type="evidence" value="ECO:0007669"/>
    <property type="project" value="TreeGrafter"/>
</dbReference>
<dbReference type="SMART" id="SM00563">
    <property type="entry name" value="PlsC"/>
    <property type="match status" value="1"/>
</dbReference>
<feature type="compositionally biased region" description="Low complexity" evidence="1">
    <location>
        <begin position="555"/>
        <end position="564"/>
    </location>
</feature>
<feature type="transmembrane region" description="Helical" evidence="2">
    <location>
        <begin position="466"/>
        <end position="487"/>
    </location>
</feature>
<dbReference type="Proteomes" id="UP001150569">
    <property type="component" value="Unassembled WGS sequence"/>
</dbReference>
<dbReference type="AlphaFoldDB" id="A0A9W8DQ28"/>
<keyword evidence="2" id="KW-1133">Transmembrane helix</keyword>
<keyword evidence="2" id="KW-0812">Transmembrane</keyword>